<gene>
    <name evidence="1" type="ORF">ABR748_29135</name>
    <name evidence="2" type="ORF">G3I39_37195</name>
    <name evidence="3" type="ORF">HUT09_18795</name>
</gene>
<evidence type="ECO:0000313" key="6">
    <source>
        <dbReference type="Proteomes" id="UP001456562"/>
    </source>
</evidence>
<dbReference type="GeneID" id="87633290"/>
<reference evidence="3 5" key="2">
    <citation type="submission" date="2020-06" db="EMBL/GenBank/DDBJ databases">
        <title>Genome mining for natural products.</title>
        <authorList>
            <person name="Zhang B."/>
            <person name="Shi J."/>
            <person name="Ge H."/>
        </authorList>
    </citation>
    <scope>NUCLEOTIDE SEQUENCE [LARGE SCALE GENOMIC DNA]</scope>
    <source>
        <strain evidence="3 5">NA06532</strain>
    </source>
</reference>
<proteinExistence type="predicted"/>
<name>A0A6N9VRG2_STRMI</name>
<reference evidence="2 4" key="1">
    <citation type="submission" date="2020-01" db="EMBL/GenBank/DDBJ databases">
        <title>Insect and environment-associated Actinomycetes.</title>
        <authorList>
            <person name="Currrie C."/>
            <person name="Chevrette M."/>
            <person name="Carlson C."/>
            <person name="Stubbendieck R."/>
            <person name="Wendt-Pienkowski E."/>
        </authorList>
    </citation>
    <scope>NUCLEOTIDE SEQUENCE [LARGE SCALE GENOMIC DNA]</scope>
    <source>
        <strain evidence="2 4">SID14438</strain>
    </source>
</reference>
<dbReference type="EMBL" id="JAAGME010001593">
    <property type="protein sequence ID" value="NEB72671.1"/>
    <property type="molecule type" value="Genomic_DNA"/>
</dbReference>
<dbReference type="EMBL" id="JBEJUE010000034">
    <property type="protein sequence ID" value="MER0428251.1"/>
    <property type="molecule type" value="Genomic_DNA"/>
</dbReference>
<evidence type="ECO:0000313" key="4">
    <source>
        <dbReference type="Proteomes" id="UP000471648"/>
    </source>
</evidence>
<organism evidence="2 4">
    <name type="scientific">Streptomyces microflavus</name>
    <name type="common">Streptomyces lipmanii</name>
    <dbReference type="NCBI Taxonomy" id="1919"/>
    <lineage>
        <taxon>Bacteria</taxon>
        <taxon>Bacillati</taxon>
        <taxon>Actinomycetota</taxon>
        <taxon>Actinomycetes</taxon>
        <taxon>Kitasatosporales</taxon>
        <taxon>Streptomycetaceae</taxon>
        <taxon>Streptomyces</taxon>
    </lineage>
</organism>
<evidence type="ECO:0000313" key="2">
    <source>
        <dbReference type="EMBL" id="NEB72671.1"/>
    </source>
</evidence>
<dbReference type="EMBL" id="CP054926">
    <property type="protein sequence ID" value="QKW44409.1"/>
    <property type="molecule type" value="Genomic_DNA"/>
</dbReference>
<evidence type="ECO:0000313" key="3">
    <source>
        <dbReference type="EMBL" id="QKW44409.1"/>
    </source>
</evidence>
<dbReference type="RefSeq" id="WP_031125918.1">
    <property type="nucleotide sequence ID" value="NZ_CP054926.1"/>
</dbReference>
<evidence type="ECO:0000313" key="1">
    <source>
        <dbReference type="EMBL" id="MER0428251.1"/>
    </source>
</evidence>
<sequence length="208" mass="22381">MHKHPELSAGHIGRDCAALCGRICRMCVERLRGELLTLRGLYRESDHALTPGPARMRERVSGSRTAGTVLDERTVEMRTETADVLASWARLVVEERGVKGLPGCDVESLVAFLRDEVEWIAGHPAAVSFDEEVRRLLQRLGAVFGPAPVRGLPLGACVEPECTGTLLAVVRGGAGSAAAPGQVSCDAGHTLPPRQWLMVAGQLARWSE</sequence>
<dbReference type="Proteomes" id="UP000509345">
    <property type="component" value="Chromosome"/>
</dbReference>
<dbReference type="Proteomes" id="UP000471648">
    <property type="component" value="Unassembled WGS sequence"/>
</dbReference>
<dbReference type="AlphaFoldDB" id="A0A6N9VRG2"/>
<dbReference type="Proteomes" id="UP001456562">
    <property type="component" value="Unassembled WGS sequence"/>
</dbReference>
<keyword evidence="6" id="KW-1185">Reference proteome</keyword>
<reference evidence="1 6" key="3">
    <citation type="submission" date="2024-01" db="EMBL/GenBank/DDBJ databases">
        <title>Metagenomic exploration of the rhizosphere soil microbial community and their significance in facilitating the development of wild simulated ginseng.</title>
        <authorList>
            <person name="Huang J."/>
        </authorList>
    </citation>
    <scope>NUCLEOTIDE SEQUENCE [LARGE SCALE GENOMIC DNA]</scope>
    <source>
        <strain evidence="1 6">WY141</strain>
    </source>
</reference>
<accession>A0A6N9VRG2</accession>
<protein>
    <submittedName>
        <fullName evidence="2">OvmZ protein</fullName>
    </submittedName>
</protein>
<evidence type="ECO:0000313" key="5">
    <source>
        <dbReference type="Proteomes" id="UP000509345"/>
    </source>
</evidence>